<keyword evidence="2" id="KW-0808">Transferase</keyword>
<dbReference type="PROSITE" id="PS51186">
    <property type="entry name" value="GNAT"/>
    <property type="match status" value="1"/>
</dbReference>
<dbReference type="RefSeq" id="WP_211317050.1">
    <property type="nucleotide sequence ID" value="NZ_QNRT01000008.1"/>
</dbReference>
<accession>A0A395JKV8</accession>
<dbReference type="InterPro" id="IPR053144">
    <property type="entry name" value="Acetyltransferase_Butenolide"/>
</dbReference>
<organism evidence="2 3">
    <name type="scientific">Arenicella xantha</name>
    <dbReference type="NCBI Taxonomy" id="644221"/>
    <lineage>
        <taxon>Bacteria</taxon>
        <taxon>Pseudomonadati</taxon>
        <taxon>Pseudomonadota</taxon>
        <taxon>Gammaproteobacteria</taxon>
        <taxon>Arenicellales</taxon>
        <taxon>Arenicellaceae</taxon>
        <taxon>Arenicella</taxon>
    </lineage>
</organism>
<evidence type="ECO:0000313" key="3">
    <source>
        <dbReference type="Proteomes" id="UP000253083"/>
    </source>
</evidence>
<dbReference type="GO" id="GO:0016747">
    <property type="term" value="F:acyltransferase activity, transferring groups other than amino-acyl groups"/>
    <property type="evidence" value="ECO:0007669"/>
    <property type="project" value="InterPro"/>
</dbReference>
<comment type="caution">
    <text evidence="2">The sequence shown here is derived from an EMBL/GenBank/DDBJ whole genome shotgun (WGS) entry which is preliminary data.</text>
</comment>
<protein>
    <submittedName>
        <fullName evidence="2">N-acetylglutamate synthase-like GNAT family acetyltransferase</fullName>
    </submittedName>
</protein>
<evidence type="ECO:0000259" key="1">
    <source>
        <dbReference type="PROSITE" id="PS51186"/>
    </source>
</evidence>
<dbReference type="InterPro" id="IPR000182">
    <property type="entry name" value="GNAT_dom"/>
</dbReference>
<dbReference type="Gene3D" id="3.40.630.30">
    <property type="match status" value="1"/>
</dbReference>
<dbReference type="AlphaFoldDB" id="A0A395JKV8"/>
<dbReference type="Pfam" id="PF00583">
    <property type="entry name" value="Acetyltransf_1"/>
    <property type="match status" value="1"/>
</dbReference>
<dbReference type="PANTHER" id="PTHR43233:SF1">
    <property type="entry name" value="FAMILY N-ACETYLTRANSFERASE, PUTATIVE (AFU_ORTHOLOGUE AFUA_6G03350)-RELATED"/>
    <property type="match status" value="1"/>
</dbReference>
<sequence>MDYTIEYRFSTDQNELPMDTIHRFLSSTYWAKGIPRDVLERAIQHSLCFGMVGENGLVAFGRFVTDRATFAYLADVFVVDELRGRGLAKSMLRQALELPEVKQLRRILLATSDAHGLYQKLGFNAIDKPALFMQKLDYSLYDIEPS</sequence>
<name>A0A395JKV8_9GAMM</name>
<dbReference type="EMBL" id="QNRT01000008">
    <property type="protein sequence ID" value="RBP48342.1"/>
    <property type="molecule type" value="Genomic_DNA"/>
</dbReference>
<dbReference type="PANTHER" id="PTHR43233">
    <property type="entry name" value="FAMILY N-ACETYLTRANSFERASE, PUTATIVE (AFU_ORTHOLOGUE AFUA_6G03350)-RELATED"/>
    <property type="match status" value="1"/>
</dbReference>
<proteinExistence type="predicted"/>
<feature type="domain" description="N-acetyltransferase" evidence="1">
    <location>
        <begin position="5"/>
        <end position="138"/>
    </location>
</feature>
<dbReference type="CDD" id="cd04301">
    <property type="entry name" value="NAT_SF"/>
    <property type="match status" value="1"/>
</dbReference>
<dbReference type="InParanoid" id="A0A395JKV8"/>
<evidence type="ECO:0000313" key="2">
    <source>
        <dbReference type="EMBL" id="RBP48342.1"/>
    </source>
</evidence>
<reference evidence="2 3" key="1">
    <citation type="submission" date="2018-06" db="EMBL/GenBank/DDBJ databases">
        <title>Genomic Encyclopedia of Type Strains, Phase IV (KMG-IV): sequencing the most valuable type-strain genomes for metagenomic binning, comparative biology and taxonomic classification.</title>
        <authorList>
            <person name="Goeker M."/>
        </authorList>
    </citation>
    <scope>NUCLEOTIDE SEQUENCE [LARGE SCALE GENOMIC DNA]</scope>
    <source>
        <strain evidence="2 3">DSM 24032</strain>
    </source>
</reference>
<dbReference type="SUPFAM" id="SSF55729">
    <property type="entry name" value="Acyl-CoA N-acyltransferases (Nat)"/>
    <property type="match status" value="1"/>
</dbReference>
<dbReference type="Proteomes" id="UP000253083">
    <property type="component" value="Unassembled WGS sequence"/>
</dbReference>
<keyword evidence="3" id="KW-1185">Reference proteome</keyword>
<gene>
    <name evidence="2" type="ORF">DFR28_10871</name>
</gene>
<dbReference type="InterPro" id="IPR016181">
    <property type="entry name" value="Acyl_CoA_acyltransferase"/>
</dbReference>